<gene>
    <name evidence="2" type="ORF">BECKTC1821E_GA0114239_10708</name>
</gene>
<dbReference type="GO" id="GO:0032787">
    <property type="term" value="P:monocarboxylic acid metabolic process"/>
    <property type="evidence" value="ECO:0007669"/>
    <property type="project" value="UniProtKB-ARBA"/>
</dbReference>
<dbReference type="PROSITE" id="PS00061">
    <property type="entry name" value="ADH_SHORT"/>
    <property type="match status" value="1"/>
</dbReference>
<proteinExistence type="inferred from homology"/>
<dbReference type="InterPro" id="IPR050259">
    <property type="entry name" value="SDR"/>
</dbReference>
<accession>A0A450YZ41</accession>
<dbReference type="SUPFAM" id="SSF51735">
    <property type="entry name" value="NAD(P)-binding Rossmann-fold domains"/>
    <property type="match status" value="1"/>
</dbReference>
<dbReference type="PANTHER" id="PTHR42879:SF2">
    <property type="entry name" value="3-OXOACYL-[ACYL-CARRIER-PROTEIN] REDUCTASE FABG"/>
    <property type="match status" value="1"/>
</dbReference>
<dbReference type="InterPro" id="IPR036291">
    <property type="entry name" value="NAD(P)-bd_dom_sf"/>
</dbReference>
<organism evidence="2">
    <name type="scientific">Candidatus Kentrum sp. TC</name>
    <dbReference type="NCBI Taxonomy" id="2126339"/>
    <lineage>
        <taxon>Bacteria</taxon>
        <taxon>Pseudomonadati</taxon>
        <taxon>Pseudomonadota</taxon>
        <taxon>Gammaproteobacteria</taxon>
        <taxon>Candidatus Kentrum</taxon>
    </lineage>
</organism>
<sequence>MITFDFQDNVVLVTGASRGIGKQIALDFLRCGAKLIVTATHPGKELELVTQFGRETIFIPVDFSNEKSTKSFLEKISRFEKIDVCINNAGLSRHKSLEKITTEDWDITHDVNLKAPFSVIQAVARIMKRNSYGRIVNISSIWGHITMSERIAYTSAKFGLRGLTVSAAAELAKDNILVNSVSPGITLTDMVKNNFHPTKLQALAESIPLGRLAEPFEISRLVLFLASSLNTYLTAQSIVIDGGYSII</sequence>
<dbReference type="AlphaFoldDB" id="A0A450YZ41"/>
<dbReference type="InterPro" id="IPR002347">
    <property type="entry name" value="SDR_fam"/>
</dbReference>
<reference evidence="2" key="1">
    <citation type="submission" date="2019-02" db="EMBL/GenBank/DDBJ databases">
        <authorList>
            <person name="Gruber-Vodicka R. H."/>
            <person name="Seah K. B. B."/>
        </authorList>
    </citation>
    <scope>NUCLEOTIDE SEQUENCE</scope>
    <source>
        <strain evidence="2">BECK_BZ125</strain>
    </source>
</reference>
<dbReference type="EMBL" id="CAADFT010000070">
    <property type="protein sequence ID" value="VFK46800.1"/>
    <property type="molecule type" value="Genomic_DNA"/>
</dbReference>
<dbReference type="FunFam" id="3.40.50.720:FF:000084">
    <property type="entry name" value="Short-chain dehydrogenase reductase"/>
    <property type="match status" value="1"/>
</dbReference>
<dbReference type="Pfam" id="PF13561">
    <property type="entry name" value="adh_short_C2"/>
    <property type="match status" value="1"/>
</dbReference>
<comment type="similarity">
    <text evidence="1">Belongs to the short-chain dehydrogenases/reductases (SDR) family.</text>
</comment>
<protein>
    <submittedName>
        <fullName evidence="2">3alpha(Or 20beta)-hydroxysteroid dehydrogenase/3-oxoacyl-[acyl-carrier protein] reductase</fullName>
    </submittedName>
</protein>
<evidence type="ECO:0000313" key="2">
    <source>
        <dbReference type="EMBL" id="VFK46800.1"/>
    </source>
</evidence>
<evidence type="ECO:0000256" key="1">
    <source>
        <dbReference type="ARBA" id="ARBA00006484"/>
    </source>
</evidence>
<dbReference type="CDD" id="cd05233">
    <property type="entry name" value="SDR_c"/>
    <property type="match status" value="1"/>
</dbReference>
<dbReference type="PANTHER" id="PTHR42879">
    <property type="entry name" value="3-OXOACYL-(ACYL-CARRIER-PROTEIN) REDUCTASE"/>
    <property type="match status" value="1"/>
</dbReference>
<dbReference type="Gene3D" id="3.40.50.720">
    <property type="entry name" value="NAD(P)-binding Rossmann-like Domain"/>
    <property type="match status" value="1"/>
</dbReference>
<name>A0A450YZ41_9GAMM</name>
<dbReference type="PRINTS" id="PR00080">
    <property type="entry name" value="SDRFAMILY"/>
</dbReference>
<dbReference type="PRINTS" id="PR00081">
    <property type="entry name" value="GDHRDH"/>
</dbReference>
<dbReference type="InterPro" id="IPR020904">
    <property type="entry name" value="Sc_DH/Rdtase_CS"/>
</dbReference>